<keyword evidence="2" id="KW-1185">Reference proteome</keyword>
<evidence type="ECO:0000313" key="2">
    <source>
        <dbReference type="Proteomes" id="UP000790377"/>
    </source>
</evidence>
<comment type="caution">
    <text evidence="1">The sequence shown here is derived from an EMBL/GenBank/DDBJ whole genome shotgun (WGS) entry which is preliminary data.</text>
</comment>
<name>A0ACB7ZQW4_9AGAM</name>
<protein>
    <submittedName>
        <fullName evidence="1">Uncharacterized protein</fullName>
    </submittedName>
</protein>
<proteinExistence type="predicted"/>
<dbReference type="EMBL" id="MU268909">
    <property type="protein sequence ID" value="KAH7903531.1"/>
    <property type="molecule type" value="Genomic_DNA"/>
</dbReference>
<evidence type="ECO:0000313" key="1">
    <source>
        <dbReference type="EMBL" id="KAH7903531.1"/>
    </source>
</evidence>
<sequence length="227" mass="26213">MGRQAKYLTLQDRLSAQCAQKANHARTDKGCAMRKIHNYTTYARSHRRRRAKDSHANTFSNTTIPLPSMLTTLATSPLPTSNLFHAALHGVVDSVDESDLLQWDCFPPYPSPEPPNIPAEVQSTSNLVDVLHGQRCRLERERYNERAQMLRVMGSLYLVEALKDELRRMEDQWYTVRDILKTETSGTRHKKMCEHHLQWCSRGVFARREELSVLLNDGNLYNVLQYV</sequence>
<dbReference type="Proteomes" id="UP000790377">
    <property type="component" value="Unassembled WGS sequence"/>
</dbReference>
<accession>A0ACB7ZQW4</accession>
<gene>
    <name evidence="1" type="ORF">BJ138DRAFT_1120284</name>
</gene>
<reference evidence="1" key="1">
    <citation type="journal article" date="2021" name="New Phytol.">
        <title>Evolutionary innovations through gain and loss of genes in the ectomycorrhizal Boletales.</title>
        <authorList>
            <person name="Wu G."/>
            <person name="Miyauchi S."/>
            <person name="Morin E."/>
            <person name="Kuo A."/>
            <person name="Drula E."/>
            <person name="Varga T."/>
            <person name="Kohler A."/>
            <person name="Feng B."/>
            <person name="Cao Y."/>
            <person name="Lipzen A."/>
            <person name="Daum C."/>
            <person name="Hundley H."/>
            <person name="Pangilinan J."/>
            <person name="Johnson J."/>
            <person name="Barry K."/>
            <person name="LaButti K."/>
            <person name="Ng V."/>
            <person name="Ahrendt S."/>
            <person name="Min B."/>
            <person name="Choi I.G."/>
            <person name="Park H."/>
            <person name="Plett J.M."/>
            <person name="Magnuson J."/>
            <person name="Spatafora J.W."/>
            <person name="Nagy L.G."/>
            <person name="Henrissat B."/>
            <person name="Grigoriev I.V."/>
            <person name="Yang Z.L."/>
            <person name="Xu J."/>
            <person name="Martin F.M."/>
        </authorList>
    </citation>
    <scope>NUCLEOTIDE SEQUENCE</scope>
    <source>
        <strain evidence="1">ATCC 28755</strain>
    </source>
</reference>
<organism evidence="1 2">
    <name type="scientific">Hygrophoropsis aurantiaca</name>
    <dbReference type="NCBI Taxonomy" id="72124"/>
    <lineage>
        <taxon>Eukaryota</taxon>
        <taxon>Fungi</taxon>
        <taxon>Dikarya</taxon>
        <taxon>Basidiomycota</taxon>
        <taxon>Agaricomycotina</taxon>
        <taxon>Agaricomycetes</taxon>
        <taxon>Agaricomycetidae</taxon>
        <taxon>Boletales</taxon>
        <taxon>Coniophorineae</taxon>
        <taxon>Hygrophoropsidaceae</taxon>
        <taxon>Hygrophoropsis</taxon>
    </lineage>
</organism>